<dbReference type="OrthoDB" id="252899at2759"/>
<dbReference type="Proteomes" id="UP000284403">
    <property type="component" value="Unassembled WGS sequence"/>
</dbReference>
<dbReference type="EMBL" id="MKKU01001122">
    <property type="protein sequence ID" value="RNE97558.1"/>
    <property type="molecule type" value="Genomic_DNA"/>
</dbReference>
<reference evidence="2 3" key="1">
    <citation type="journal article" date="2018" name="BMC Genomics">
        <title>Genomic comparison of Trypanosoma conorhini and Trypanosoma rangeli to Trypanosoma cruzi strains of high and low virulence.</title>
        <authorList>
            <person name="Bradwell K.R."/>
            <person name="Koparde V.N."/>
            <person name="Matveyev A.V."/>
            <person name="Serrano M.G."/>
            <person name="Alves J.M."/>
            <person name="Parikh H."/>
            <person name="Huang B."/>
            <person name="Lee V."/>
            <person name="Espinosa-Alvarez O."/>
            <person name="Ortiz P.A."/>
            <person name="Costa-Martins A.G."/>
            <person name="Teixeira M.M."/>
            <person name="Buck G.A."/>
        </authorList>
    </citation>
    <scope>NUCLEOTIDE SEQUENCE [LARGE SCALE GENOMIC DNA]</scope>
    <source>
        <strain evidence="2 3">025E</strain>
    </source>
</reference>
<feature type="region of interest" description="Disordered" evidence="1">
    <location>
        <begin position="22"/>
        <end position="41"/>
    </location>
</feature>
<accession>A0A3R7M7G3</accession>
<gene>
    <name evidence="2" type="ORF">Tco025E_09595</name>
</gene>
<name>A0A3R7M7G3_9TRYP</name>
<evidence type="ECO:0000256" key="1">
    <source>
        <dbReference type="SAM" id="MobiDB-lite"/>
    </source>
</evidence>
<dbReference type="GeneID" id="40323206"/>
<proteinExistence type="predicted"/>
<evidence type="ECO:0000313" key="2">
    <source>
        <dbReference type="EMBL" id="RNE97558.1"/>
    </source>
</evidence>
<evidence type="ECO:0000313" key="3">
    <source>
        <dbReference type="Proteomes" id="UP000284403"/>
    </source>
</evidence>
<protein>
    <recommendedName>
        <fullName evidence="4">Retrotransposon hot spot (RHS) protein</fullName>
    </recommendedName>
</protein>
<evidence type="ECO:0008006" key="4">
    <source>
        <dbReference type="Google" id="ProtNLM"/>
    </source>
</evidence>
<comment type="caution">
    <text evidence="2">The sequence shown here is derived from an EMBL/GenBank/DDBJ whole genome shotgun (WGS) entry which is preliminary data.</text>
</comment>
<sequence length="113" mass="12591">GVFPRGCIPSLERRRKNSALEVAKAEAAGGEENEGAKRKKKRVRLPIPKGFYDSVLSARWSHVLGFPEGEGEDEVKMRMEVKAPAKSWEDKMLTVLLGWIVAGRTSCARRAPR</sequence>
<dbReference type="RefSeq" id="XP_029223631.1">
    <property type="nucleotide sequence ID" value="XM_029376407.1"/>
</dbReference>
<feature type="non-terminal residue" evidence="2">
    <location>
        <position position="1"/>
    </location>
</feature>
<keyword evidence="3" id="KW-1185">Reference proteome</keyword>
<organism evidence="2 3">
    <name type="scientific">Trypanosoma conorhini</name>
    <dbReference type="NCBI Taxonomy" id="83891"/>
    <lineage>
        <taxon>Eukaryota</taxon>
        <taxon>Discoba</taxon>
        <taxon>Euglenozoa</taxon>
        <taxon>Kinetoplastea</taxon>
        <taxon>Metakinetoplastina</taxon>
        <taxon>Trypanosomatida</taxon>
        <taxon>Trypanosomatidae</taxon>
        <taxon>Trypanosoma</taxon>
    </lineage>
</organism>
<dbReference type="AlphaFoldDB" id="A0A3R7M7G3"/>